<evidence type="ECO:0000256" key="7">
    <source>
        <dbReference type="ARBA" id="ARBA00022642"/>
    </source>
</evidence>
<dbReference type="UniPathway" id="UPA00253">
    <property type="reaction ID" value="UER00326"/>
</dbReference>
<keyword evidence="6" id="KW-0285">Flavoprotein</keyword>
<dbReference type="EMBL" id="RPFW01000007">
    <property type="protein sequence ID" value="TVZ01047.1"/>
    <property type="molecule type" value="Genomic_DNA"/>
</dbReference>
<dbReference type="Proteomes" id="UP000460272">
    <property type="component" value="Unassembled WGS sequence"/>
</dbReference>
<dbReference type="SUPFAM" id="SSF51905">
    <property type="entry name" value="FAD/NAD(P)-binding domain"/>
    <property type="match status" value="1"/>
</dbReference>
<keyword evidence="8" id="KW-0274">FAD</keyword>
<dbReference type="InterPro" id="IPR003953">
    <property type="entry name" value="FAD-dep_OxRdtase_2_FAD-bd"/>
</dbReference>
<evidence type="ECO:0000259" key="13">
    <source>
        <dbReference type="Pfam" id="PF00890"/>
    </source>
</evidence>
<keyword evidence="16" id="KW-1185">Reference proteome</keyword>
<evidence type="ECO:0000256" key="12">
    <source>
        <dbReference type="ARBA" id="ARBA00048305"/>
    </source>
</evidence>
<dbReference type="OrthoDB" id="9805351at2"/>
<evidence type="ECO:0000313" key="16">
    <source>
        <dbReference type="Proteomes" id="UP000460272"/>
    </source>
</evidence>
<dbReference type="InterPro" id="IPR015939">
    <property type="entry name" value="Fum_Rdtase/Succ_DH_flav-like_C"/>
</dbReference>
<evidence type="ECO:0000256" key="2">
    <source>
        <dbReference type="ARBA" id="ARBA00004950"/>
    </source>
</evidence>
<feature type="domain" description="Fumarate reductase/succinate dehydrogenase flavoprotein-like C-terminal" evidence="14">
    <location>
        <begin position="530"/>
        <end position="624"/>
    </location>
</feature>
<organism evidence="15 16">
    <name type="scientific">Trebonia kvetii</name>
    <dbReference type="NCBI Taxonomy" id="2480626"/>
    <lineage>
        <taxon>Bacteria</taxon>
        <taxon>Bacillati</taxon>
        <taxon>Actinomycetota</taxon>
        <taxon>Actinomycetes</taxon>
        <taxon>Streptosporangiales</taxon>
        <taxon>Treboniaceae</taxon>
        <taxon>Trebonia</taxon>
    </lineage>
</organism>
<evidence type="ECO:0000256" key="5">
    <source>
        <dbReference type="ARBA" id="ARBA00021901"/>
    </source>
</evidence>
<accession>A0A6P2BQV3</accession>
<dbReference type="EC" id="1.4.3.16" evidence="4"/>
<evidence type="ECO:0000256" key="9">
    <source>
        <dbReference type="ARBA" id="ARBA00023002"/>
    </source>
</evidence>
<evidence type="ECO:0000256" key="11">
    <source>
        <dbReference type="ARBA" id="ARBA00030386"/>
    </source>
</evidence>
<feature type="domain" description="FAD-dependent oxidoreductase 2 FAD-binding" evidence="13">
    <location>
        <begin position="13"/>
        <end position="222"/>
    </location>
</feature>
<dbReference type="Gene3D" id="3.90.700.10">
    <property type="entry name" value="Succinate dehydrogenase/fumarate reductase flavoprotein, catalytic domain"/>
    <property type="match status" value="1"/>
</dbReference>
<protein>
    <recommendedName>
        <fullName evidence="5">L-aspartate oxidase</fullName>
        <ecNumber evidence="4">1.4.3.16</ecNumber>
    </recommendedName>
    <alternativeName>
        <fullName evidence="11">Quinolinate synthase B</fullName>
    </alternativeName>
</protein>
<evidence type="ECO:0000256" key="8">
    <source>
        <dbReference type="ARBA" id="ARBA00022827"/>
    </source>
</evidence>
<evidence type="ECO:0000313" key="15">
    <source>
        <dbReference type="EMBL" id="TVZ01047.1"/>
    </source>
</evidence>
<comment type="similarity">
    <text evidence="3">Belongs to the FAD-dependent oxidoreductase 2 family. NadB subfamily.</text>
</comment>
<keyword evidence="9" id="KW-0560">Oxidoreductase</keyword>
<name>A0A6P2BQV3_9ACTN</name>
<proteinExistence type="inferred from homology"/>
<evidence type="ECO:0000256" key="3">
    <source>
        <dbReference type="ARBA" id="ARBA00008562"/>
    </source>
</evidence>
<dbReference type="Pfam" id="PF02910">
    <property type="entry name" value="Succ_DH_flav_C"/>
    <property type="match status" value="1"/>
</dbReference>
<feature type="domain" description="FAD-dependent oxidoreductase 2 FAD-binding" evidence="13">
    <location>
        <begin position="269"/>
        <end position="469"/>
    </location>
</feature>
<dbReference type="RefSeq" id="WP_145859315.1">
    <property type="nucleotide sequence ID" value="NZ_RPFW01000007.1"/>
</dbReference>
<dbReference type="PRINTS" id="PR00411">
    <property type="entry name" value="PNDRDTASEI"/>
</dbReference>
<reference evidence="15 16" key="1">
    <citation type="submission" date="2018-11" db="EMBL/GenBank/DDBJ databases">
        <title>Trebonia kvetii gen.nov., sp.nov., a novel acidophilic actinobacterium, and proposal of the new actinobacterial family Treboniaceae fam. nov.</title>
        <authorList>
            <person name="Rapoport D."/>
            <person name="Sagova-Mareckova M."/>
            <person name="Sedlacek I."/>
            <person name="Provaznik J."/>
            <person name="Kralova S."/>
            <person name="Pavlinic D."/>
            <person name="Benes V."/>
            <person name="Kopecky J."/>
        </authorList>
    </citation>
    <scope>NUCLEOTIDE SEQUENCE [LARGE SCALE GENOMIC DNA]</scope>
    <source>
        <strain evidence="15 16">15Tr583</strain>
    </source>
</reference>
<dbReference type="AlphaFoldDB" id="A0A6P2BQV3"/>
<dbReference type="InterPro" id="IPR027477">
    <property type="entry name" value="Succ_DH/fumarate_Rdtase_cat_sf"/>
</dbReference>
<sequence length="638" mass="62740">MAGFGAVWRRETDVVVVGSGAAGISVALTAAARGLRVLLVTKDLAGGATPLAQGGLAAALGAGDTPAAHVLDTLTAGAGLCEPDVVAALAAGAPGAIGWLTGLGAQLETKELRLEGGHSANRIVHSGDDATGAEVHRALLAALLGSEVEILDRTVALRLLPGGLTGNPSGPRGMDAAGTPAGARVADATAAANAGPASALAGELVPALPGGDEAGGPTAGGALLNEPLADGVLAGGTVARPADNADGEPGVAGLLAGAIGADGRLTPGVIAARAVVIAAGGLGQAFGTTSNPAGATGDGIAIAAWAGAVIRDLEFVQFHPTVLWLPDASGQCPLITEALRGAGAVLRDLDGTPLMAGHDPRGDLAPRDVVAARMAEVVAGGDAGHVWLDATALGADTLENGFPTVTAACRKHGIDPVTAMIPVAPGAHYSCGGILADLDGRTTLPGLYAVGEAASTGVQGANRLASNSVTEAIIAGRRTGEAIAAAVAPDGCDNHPATGGSLAQPSVSMAAGAAASFAAVRAVPDAAEGRRELAAAMSRWAGVLRDADGLGTLLKEIAGGDLESAATVLDPDDLDLDLASVEAASLRAVSLLIAAGALRRAESRGCHRRRDAAERAAAPWHTLLRWDGRELLVTEEEM</sequence>
<dbReference type="PANTHER" id="PTHR42716">
    <property type="entry name" value="L-ASPARTATE OXIDASE"/>
    <property type="match status" value="1"/>
</dbReference>
<evidence type="ECO:0000259" key="14">
    <source>
        <dbReference type="Pfam" id="PF02910"/>
    </source>
</evidence>
<dbReference type="GO" id="GO:0033765">
    <property type="term" value="F:steroid dehydrogenase activity, acting on the CH-CH group of donors"/>
    <property type="evidence" value="ECO:0007669"/>
    <property type="project" value="UniProtKB-ARBA"/>
</dbReference>
<dbReference type="SUPFAM" id="SSF46977">
    <property type="entry name" value="Succinate dehydrogenase/fumarate reductase flavoprotein C-terminal domain"/>
    <property type="match status" value="1"/>
</dbReference>
<dbReference type="GO" id="GO:0008734">
    <property type="term" value="F:L-aspartate oxidase activity"/>
    <property type="evidence" value="ECO:0007669"/>
    <property type="project" value="UniProtKB-EC"/>
</dbReference>
<gene>
    <name evidence="15" type="ORF">EAS64_32585</name>
</gene>
<dbReference type="Pfam" id="PF00890">
    <property type="entry name" value="FAD_binding_2"/>
    <property type="match status" value="2"/>
</dbReference>
<keyword evidence="7" id="KW-0662">Pyridine nucleotide biosynthesis</keyword>
<comment type="pathway">
    <text evidence="2">Cofactor biosynthesis; NAD(+) biosynthesis; iminoaspartate from L-aspartate (oxidase route): step 1/1.</text>
</comment>
<dbReference type="Gene3D" id="1.20.58.100">
    <property type="entry name" value="Fumarate reductase/succinate dehydrogenase flavoprotein-like, C-terminal domain"/>
    <property type="match status" value="1"/>
</dbReference>
<evidence type="ECO:0000256" key="6">
    <source>
        <dbReference type="ARBA" id="ARBA00022630"/>
    </source>
</evidence>
<dbReference type="InterPro" id="IPR036188">
    <property type="entry name" value="FAD/NAD-bd_sf"/>
</dbReference>
<comment type="catalytic activity">
    <reaction evidence="12">
        <text>L-aspartate + O2 = iminosuccinate + H2O2</text>
        <dbReference type="Rhea" id="RHEA:25876"/>
        <dbReference type="ChEBI" id="CHEBI:15379"/>
        <dbReference type="ChEBI" id="CHEBI:16240"/>
        <dbReference type="ChEBI" id="CHEBI:29991"/>
        <dbReference type="ChEBI" id="CHEBI:77875"/>
        <dbReference type="EC" id="1.4.3.16"/>
    </reaction>
    <physiologicalReaction direction="left-to-right" evidence="12">
        <dbReference type="Rhea" id="RHEA:25877"/>
    </physiologicalReaction>
</comment>
<dbReference type="SUPFAM" id="SSF56425">
    <property type="entry name" value="Succinate dehydrogenase/fumarate reductase flavoprotein, catalytic domain"/>
    <property type="match status" value="1"/>
</dbReference>
<dbReference type="PANTHER" id="PTHR42716:SF2">
    <property type="entry name" value="L-ASPARTATE OXIDASE, CHLOROPLASTIC"/>
    <property type="match status" value="1"/>
</dbReference>
<dbReference type="Gene3D" id="3.50.50.60">
    <property type="entry name" value="FAD/NAD(P)-binding domain"/>
    <property type="match status" value="3"/>
</dbReference>
<comment type="cofactor">
    <cofactor evidence="1">
        <name>FAD</name>
        <dbReference type="ChEBI" id="CHEBI:57692"/>
    </cofactor>
</comment>
<evidence type="ECO:0000256" key="10">
    <source>
        <dbReference type="ARBA" id="ARBA00029426"/>
    </source>
</evidence>
<comment type="caution">
    <text evidence="15">The sequence shown here is derived from an EMBL/GenBank/DDBJ whole genome shotgun (WGS) entry which is preliminary data.</text>
</comment>
<dbReference type="GO" id="GO:0034628">
    <property type="term" value="P:'de novo' NAD+ biosynthetic process from L-aspartate"/>
    <property type="evidence" value="ECO:0007669"/>
    <property type="project" value="TreeGrafter"/>
</dbReference>
<dbReference type="InterPro" id="IPR037099">
    <property type="entry name" value="Fum_R/Succ_DH_flav-like_C_sf"/>
</dbReference>
<dbReference type="FunFam" id="3.90.700.10:FF:000002">
    <property type="entry name" value="L-aspartate oxidase"/>
    <property type="match status" value="1"/>
</dbReference>
<dbReference type="InterPro" id="IPR005288">
    <property type="entry name" value="NadB"/>
</dbReference>
<evidence type="ECO:0000256" key="1">
    <source>
        <dbReference type="ARBA" id="ARBA00001974"/>
    </source>
</evidence>
<evidence type="ECO:0000256" key="4">
    <source>
        <dbReference type="ARBA" id="ARBA00012173"/>
    </source>
</evidence>
<comment type="function">
    <text evidence="10">Catalyzes the oxidation of L-aspartate to iminoaspartate, the first step in the de novo biosynthesis of NAD(+).</text>
</comment>